<protein>
    <submittedName>
        <fullName evidence="2">3-oxoacyl-[acyl-carrier protein] reductase</fullName>
        <ecNumber evidence="2">1.1.1.100</ecNumber>
    </submittedName>
</protein>
<dbReference type="EC" id="1.1.1.100" evidence="2"/>
<dbReference type="GO" id="GO:0004316">
    <property type="term" value="F:3-oxoacyl-[acyl-carrier-protein] reductase (NADPH) activity"/>
    <property type="evidence" value="ECO:0007669"/>
    <property type="project" value="UniProtKB-EC"/>
</dbReference>
<feature type="compositionally biased region" description="Basic and acidic residues" evidence="1">
    <location>
        <begin position="161"/>
        <end position="171"/>
    </location>
</feature>
<name>A0A6J4R649_9ACTN</name>
<feature type="compositionally biased region" description="Basic and acidic residues" evidence="1">
    <location>
        <begin position="81"/>
        <end position="103"/>
    </location>
</feature>
<evidence type="ECO:0000313" key="2">
    <source>
        <dbReference type="EMBL" id="CAA9461249.1"/>
    </source>
</evidence>
<feature type="compositionally biased region" description="Basic and acidic residues" evidence="1">
    <location>
        <begin position="127"/>
        <end position="143"/>
    </location>
</feature>
<reference evidence="2" key="1">
    <citation type="submission" date="2020-02" db="EMBL/GenBank/DDBJ databases">
        <authorList>
            <person name="Meier V. D."/>
        </authorList>
    </citation>
    <scope>NUCLEOTIDE SEQUENCE</scope>
    <source>
        <strain evidence="2">AVDCRST_MAG02</strain>
    </source>
</reference>
<dbReference type="EMBL" id="CADCVH010000079">
    <property type="protein sequence ID" value="CAA9461249.1"/>
    <property type="molecule type" value="Genomic_DNA"/>
</dbReference>
<feature type="compositionally biased region" description="Gly residues" evidence="1">
    <location>
        <begin position="1"/>
        <end position="12"/>
    </location>
</feature>
<feature type="compositionally biased region" description="Basic residues" evidence="1">
    <location>
        <begin position="175"/>
        <end position="197"/>
    </location>
</feature>
<gene>
    <name evidence="2" type="ORF">AVDCRST_MAG02-2976</name>
</gene>
<evidence type="ECO:0000256" key="1">
    <source>
        <dbReference type="SAM" id="MobiDB-lite"/>
    </source>
</evidence>
<feature type="compositionally biased region" description="Gly residues" evidence="1">
    <location>
        <begin position="145"/>
        <end position="160"/>
    </location>
</feature>
<feature type="non-terminal residue" evidence="2">
    <location>
        <position position="1"/>
    </location>
</feature>
<dbReference type="AlphaFoldDB" id="A0A6J4R649"/>
<feature type="non-terminal residue" evidence="2">
    <location>
        <position position="249"/>
    </location>
</feature>
<feature type="region of interest" description="Disordered" evidence="1">
    <location>
        <begin position="1"/>
        <end position="249"/>
    </location>
</feature>
<proteinExistence type="predicted"/>
<feature type="compositionally biased region" description="Basic residues" evidence="1">
    <location>
        <begin position="223"/>
        <end position="249"/>
    </location>
</feature>
<sequence length="249" mass="27609">GNSERGGGGSHGGEPWPWGGDLRGARGGRGEGRRQLLEQQRTGRGVGCQDRRGGWGGHRRAGGRLGRGAGAGAHRPVHRAVQQDRRSGQQRRDQHRQDAKEALGGRLGQGHPGGPQQRVLHRARGVAAHDRGGRGQDHQHELLCRGGGQHRPGQLLGGQGRDARLHQDRGPGARPLRHNRQRNLPRVHKHGHGRRHPRGGEGQAPEVGTARTVRRAERDRARRPLPRRRRRLHHRPVPRHQRRGLHKDV</sequence>
<keyword evidence="2" id="KW-0560">Oxidoreductase</keyword>
<organism evidence="2">
    <name type="scientific">uncultured Rubrobacteraceae bacterium</name>
    <dbReference type="NCBI Taxonomy" id="349277"/>
    <lineage>
        <taxon>Bacteria</taxon>
        <taxon>Bacillati</taxon>
        <taxon>Actinomycetota</taxon>
        <taxon>Rubrobacteria</taxon>
        <taxon>Rubrobacterales</taxon>
        <taxon>Rubrobacteraceae</taxon>
        <taxon>environmental samples</taxon>
    </lineage>
</organism>
<accession>A0A6J4R649</accession>